<dbReference type="InterPro" id="IPR050502">
    <property type="entry name" value="Euk_RNA-bind_prot"/>
</dbReference>
<dbReference type="Gene3D" id="3.30.70.330">
    <property type="match status" value="2"/>
</dbReference>
<dbReference type="OrthoDB" id="439808at2759"/>
<name>A0A420H8G0_9PEZI</name>
<evidence type="ECO:0000313" key="5">
    <source>
        <dbReference type="EMBL" id="RKF53708.1"/>
    </source>
</evidence>
<keyword evidence="5" id="KW-0238">DNA-binding</keyword>
<accession>A0A420H8G0</accession>
<feature type="compositionally biased region" description="Basic residues" evidence="3">
    <location>
        <begin position="155"/>
        <end position="171"/>
    </location>
</feature>
<comment type="caution">
    <text evidence="5">The sequence shown here is derived from an EMBL/GenBank/DDBJ whole genome shotgun (WGS) entry which is preliminary data.</text>
</comment>
<evidence type="ECO:0000256" key="2">
    <source>
        <dbReference type="PROSITE-ProRule" id="PRU00176"/>
    </source>
</evidence>
<dbReference type="Pfam" id="PF00076">
    <property type="entry name" value="RRM_1"/>
    <property type="match status" value="3"/>
</dbReference>
<dbReference type="GO" id="GO:0003729">
    <property type="term" value="F:mRNA binding"/>
    <property type="evidence" value="ECO:0007669"/>
    <property type="project" value="TreeGrafter"/>
</dbReference>
<dbReference type="AlphaFoldDB" id="A0A420H8G0"/>
<dbReference type="GO" id="GO:0003677">
    <property type="term" value="F:DNA binding"/>
    <property type="evidence" value="ECO:0007669"/>
    <property type="project" value="UniProtKB-KW"/>
</dbReference>
<evidence type="ECO:0000256" key="3">
    <source>
        <dbReference type="SAM" id="MobiDB-lite"/>
    </source>
</evidence>
<feature type="region of interest" description="Disordered" evidence="3">
    <location>
        <begin position="330"/>
        <end position="386"/>
    </location>
</feature>
<dbReference type="PROSITE" id="PS50102">
    <property type="entry name" value="RRM"/>
    <property type="match status" value="2"/>
</dbReference>
<dbReference type="InterPro" id="IPR012677">
    <property type="entry name" value="Nucleotide-bd_a/b_plait_sf"/>
</dbReference>
<evidence type="ECO:0000256" key="1">
    <source>
        <dbReference type="ARBA" id="ARBA00022884"/>
    </source>
</evidence>
<protein>
    <submittedName>
        <fullName evidence="5">Single-stranded TG1-3 DNA-binding protein</fullName>
    </submittedName>
</protein>
<gene>
    <name evidence="5" type="ORF">GcC1_218016</name>
</gene>
<dbReference type="FunFam" id="3.30.70.330:FF:001113">
    <property type="entry name" value="RNP domain protein"/>
    <property type="match status" value="1"/>
</dbReference>
<feature type="region of interest" description="Disordered" evidence="3">
    <location>
        <begin position="126"/>
        <end position="237"/>
    </location>
</feature>
<dbReference type="InterPro" id="IPR035979">
    <property type="entry name" value="RBD_domain_sf"/>
</dbReference>
<dbReference type="PANTHER" id="PTHR48025">
    <property type="entry name" value="OS02G0815200 PROTEIN"/>
    <property type="match status" value="1"/>
</dbReference>
<sequence>MSSIVEKASDAIKDVTAALDATSISENRPAETDHVTKDPQKEAVIASAAEGRRLYIGNLAYATTEDELQDFFKGYKIESISIPKNPRTDRPVGYAFVDLSSSAEAERAIEELSGKGILERKVSVQLARKPEPIFEKNGTASGETGSGGEGETGRRRISGRGRGRGRGRAGRAGRDPPGSHEKSGESQPVEAAPAVTEPSENKAITEKKEPKENKPARAPRERRERGPPADGIPSKTKVMVANLPYDLSEDKLKELFADYEPVSAKIALRPIPRFMVKKLQARNEPRKGRGFGFVNLASNENQSRAVSEMNGREVEGREIAVKIAIDSPEKVFEDTNNQATDNAGEAANGGADLNDGTNGNNNFGGTNGVAQTDGINGSAEISEAKA</sequence>
<organism evidence="5 6">
    <name type="scientific">Golovinomyces cichoracearum</name>
    <dbReference type="NCBI Taxonomy" id="62708"/>
    <lineage>
        <taxon>Eukaryota</taxon>
        <taxon>Fungi</taxon>
        <taxon>Dikarya</taxon>
        <taxon>Ascomycota</taxon>
        <taxon>Pezizomycotina</taxon>
        <taxon>Leotiomycetes</taxon>
        <taxon>Erysiphales</taxon>
        <taxon>Erysiphaceae</taxon>
        <taxon>Golovinomyces</taxon>
    </lineage>
</organism>
<dbReference type="PANTHER" id="PTHR48025:SF1">
    <property type="entry name" value="RRM DOMAIN-CONTAINING PROTEIN"/>
    <property type="match status" value="1"/>
</dbReference>
<keyword evidence="1 2" id="KW-0694">RNA-binding</keyword>
<proteinExistence type="predicted"/>
<evidence type="ECO:0000259" key="4">
    <source>
        <dbReference type="PROSITE" id="PS50102"/>
    </source>
</evidence>
<dbReference type="Proteomes" id="UP000285405">
    <property type="component" value="Unassembled WGS sequence"/>
</dbReference>
<feature type="compositionally biased region" description="Low complexity" evidence="3">
    <location>
        <begin position="339"/>
        <end position="364"/>
    </location>
</feature>
<dbReference type="InterPro" id="IPR000504">
    <property type="entry name" value="RRM_dom"/>
</dbReference>
<dbReference type="EMBL" id="MCBR01021885">
    <property type="protein sequence ID" value="RKF53708.1"/>
    <property type="molecule type" value="Genomic_DNA"/>
</dbReference>
<feature type="compositionally biased region" description="Basic and acidic residues" evidence="3">
    <location>
        <begin position="199"/>
        <end position="227"/>
    </location>
</feature>
<feature type="domain" description="RRM" evidence="4">
    <location>
        <begin position="236"/>
        <end position="326"/>
    </location>
</feature>
<evidence type="ECO:0000313" key="6">
    <source>
        <dbReference type="Proteomes" id="UP000285405"/>
    </source>
</evidence>
<dbReference type="SUPFAM" id="SSF54928">
    <property type="entry name" value="RNA-binding domain, RBD"/>
    <property type="match status" value="1"/>
</dbReference>
<feature type="domain" description="RRM" evidence="4">
    <location>
        <begin position="52"/>
        <end position="129"/>
    </location>
</feature>
<dbReference type="SMART" id="SM00360">
    <property type="entry name" value="RRM"/>
    <property type="match status" value="2"/>
</dbReference>
<feature type="compositionally biased region" description="Basic and acidic residues" evidence="3">
    <location>
        <begin position="172"/>
        <end position="184"/>
    </location>
</feature>
<reference evidence="5 6" key="1">
    <citation type="journal article" date="2018" name="BMC Genomics">
        <title>Comparative genome analyses reveal sequence features reflecting distinct modes of host-adaptation between dicot and monocot powdery mildew.</title>
        <authorList>
            <person name="Wu Y."/>
            <person name="Ma X."/>
            <person name="Pan Z."/>
            <person name="Kale S.D."/>
            <person name="Song Y."/>
            <person name="King H."/>
            <person name="Zhang Q."/>
            <person name="Presley C."/>
            <person name="Deng X."/>
            <person name="Wei C.I."/>
            <person name="Xiao S."/>
        </authorList>
    </citation>
    <scope>NUCLEOTIDE SEQUENCE [LARGE SCALE GENOMIC DNA]</scope>
    <source>
        <strain evidence="5">UCSC1</strain>
    </source>
</reference>